<name>A0A1H6XF66_9GAMM</name>
<dbReference type="Proteomes" id="UP000199250">
    <property type="component" value="Unassembled WGS sequence"/>
</dbReference>
<dbReference type="AlphaFoldDB" id="A0A1H6XF66"/>
<dbReference type="RefSeq" id="WP_170849298.1">
    <property type="nucleotide sequence ID" value="NZ_FNYQ01000013.1"/>
</dbReference>
<evidence type="ECO:0000313" key="3">
    <source>
        <dbReference type="Proteomes" id="UP000199250"/>
    </source>
</evidence>
<dbReference type="EMBL" id="FNYQ01000064">
    <property type="protein sequence ID" value="SEJ23502.1"/>
    <property type="molecule type" value="Genomic_DNA"/>
</dbReference>
<reference evidence="2 3" key="1">
    <citation type="submission" date="2016-10" db="EMBL/GenBank/DDBJ databases">
        <authorList>
            <person name="de Groot N.N."/>
        </authorList>
    </citation>
    <scope>NUCLEOTIDE SEQUENCE [LARGE SCALE GENOMIC DNA]</scope>
    <source>
        <strain evidence="2 3">DSM 373</strain>
    </source>
</reference>
<proteinExistence type="predicted"/>
<organism evidence="2 3">
    <name type="scientific">Azotobacter beijerinckii</name>
    <dbReference type="NCBI Taxonomy" id="170623"/>
    <lineage>
        <taxon>Bacteria</taxon>
        <taxon>Pseudomonadati</taxon>
        <taxon>Pseudomonadota</taxon>
        <taxon>Gammaproteobacteria</taxon>
        <taxon>Pseudomonadales</taxon>
        <taxon>Pseudomonadaceae</taxon>
        <taxon>Azotobacter</taxon>
    </lineage>
</organism>
<accession>A0A1H6XF66</accession>
<evidence type="ECO:0000313" key="2">
    <source>
        <dbReference type="EMBL" id="SEJ23502.1"/>
    </source>
</evidence>
<dbReference type="EMBL" id="FNYQ01000013">
    <property type="protein sequence ID" value="SEI63609.1"/>
    <property type="molecule type" value="Genomic_DNA"/>
</dbReference>
<sequence>MIFQPKGGMCAVCHHALRNCSTLPFDRMPVLQRDGQTVIVRCTEFQRRK</sequence>
<protein>
    <submittedName>
        <fullName evidence="2">Uncharacterized protein</fullName>
    </submittedName>
</protein>
<evidence type="ECO:0000313" key="1">
    <source>
        <dbReference type="EMBL" id="SEI63609.1"/>
    </source>
</evidence>
<gene>
    <name evidence="1" type="ORF">SAMN04244572_01136</name>
    <name evidence="2" type="ORF">SAMN04244572_03215</name>
</gene>